<gene>
    <name evidence="2" type="ordered locus">Dole_0282</name>
</gene>
<dbReference type="eggNOG" id="COG2887">
    <property type="taxonomic scope" value="Bacteria"/>
</dbReference>
<keyword evidence="3" id="KW-1185">Reference proteome</keyword>
<name>A8ZS74_DESOH</name>
<reference evidence="2 3" key="1">
    <citation type="submission" date="2007-10" db="EMBL/GenBank/DDBJ databases">
        <title>Complete sequence of Desulfococcus oleovorans Hxd3.</title>
        <authorList>
            <consortium name="US DOE Joint Genome Institute"/>
            <person name="Copeland A."/>
            <person name="Lucas S."/>
            <person name="Lapidus A."/>
            <person name="Barry K."/>
            <person name="Glavina del Rio T."/>
            <person name="Dalin E."/>
            <person name="Tice H."/>
            <person name="Pitluck S."/>
            <person name="Kiss H."/>
            <person name="Brettin T."/>
            <person name="Bruce D."/>
            <person name="Detter J.C."/>
            <person name="Han C."/>
            <person name="Schmutz J."/>
            <person name="Larimer F."/>
            <person name="Land M."/>
            <person name="Hauser L."/>
            <person name="Kyrpides N."/>
            <person name="Kim E."/>
            <person name="Wawrik B."/>
            <person name="Richardson P."/>
        </authorList>
    </citation>
    <scope>NUCLEOTIDE SEQUENCE [LARGE SCALE GENOMIC DNA]</scope>
    <source>
        <strain evidence="3">DSM 6200 / JCM 39069 / Hxd3</strain>
    </source>
</reference>
<dbReference type="Gene3D" id="3.90.320.10">
    <property type="match status" value="1"/>
</dbReference>
<dbReference type="STRING" id="96561.Dole_0282"/>
<protein>
    <recommendedName>
        <fullName evidence="1">PD-(D/E)XK endonuclease-like domain-containing protein</fullName>
    </recommendedName>
</protein>
<evidence type="ECO:0000313" key="3">
    <source>
        <dbReference type="Proteomes" id="UP000008561"/>
    </source>
</evidence>
<dbReference type="RefSeq" id="WP_012173711.1">
    <property type="nucleotide sequence ID" value="NC_009943.1"/>
</dbReference>
<dbReference type="OrthoDB" id="5414526at2"/>
<dbReference type="Proteomes" id="UP000008561">
    <property type="component" value="Chromosome"/>
</dbReference>
<dbReference type="EMBL" id="CP000859">
    <property type="protein sequence ID" value="ABW66092.1"/>
    <property type="molecule type" value="Genomic_DNA"/>
</dbReference>
<accession>A8ZS74</accession>
<evidence type="ECO:0000259" key="1">
    <source>
        <dbReference type="Pfam" id="PF12705"/>
    </source>
</evidence>
<feature type="domain" description="PD-(D/E)XK endonuclease-like" evidence="1">
    <location>
        <begin position="15"/>
        <end position="277"/>
    </location>
</feature>
<dbReference type="Pfam" id="PF12705">
    <property type="entry name" value="PDDEXK_1"/>
    <property type="match status" value="1"/>
</dbReference>
<dbReference type="AlphaFoldDB" id="A8ZS74"/>
<dbReference type="InterPro" id="IPR038726">
    <property type="entry name" value="PDDEXK_AddAB-type"/>
</dbReference>
<evidence type="ECO:0000313" key="2">
    <source>
        <dbReference type="EMBL" id="ABW66092.1"/>
    </source>
</evidence>
<dbReference type="InterPro" id="IPR011604">
    <property type="entry name" value="PDDEXK-like_dom_sf"/>
</dbReference>
<dbReference type="HOGENOM" id="CLU_086290_0_0_7"/>
<sequence>MSRNLALQDFNQEIHISHNQIFTYCNCSLKYRFQYVEHRKPERVNIALPFGSAIHAAIEMYYRTLKNHGHEESVTAICERFQTCLELDLDNTDVPVIFKKDLPDRKAAVEMGHAMLRAFHENTVQTAQTAQQIVAVELPLTSTLYTEEGHATEYKLAGILDLVLRDESGEIVVVDNKTAARPMAQGTANHDNQMTAYATLLASNRYVLPKAKVKCRFDILRKLKKPKLEQVNTTRNAEQRKRFAKIANAVLAGIDAGIFLPQPSWMCGDCAYSNACREW</sequence>
<proteinExistence type="predicted"/>
<dbReference type="KEGG" id="dol:Dole_0282"/>
<organism evidence="2 3">
    <name type="scientific">Desulfosudis oleivorans (strain DSM 6200 / JCM 39069 / Hxd3)</name>
    <name type="common">Desulfococcus oleovorans</name>
    <dbReference type="NCBI Taxonomy" id="96561"/>
    <lineage>
        <taxon>Bacteria</taxon>
        <taxon>Pseudomonadati</taxon>
        <taxon>Thermodesulfobacteriota</taxon>
        <taxon>Desulfobacteria</taxon>
        <taxon>Desulfobacterales</taxon>
        <taxon>Desulfosudaceae</taxon>
        <taxon>Desulfosudis</taxon>
    </lineage>
</organism>